<dbReference type="EMBL" id="OZ023710">
    <property type="protein sequence ID" value="CAK9883185.1"/>
    <property type="molecule type" value="Genomic_DNA"/>
</dbReference>
<feature type="region of interest" description="Disordered" evidence="1">
    <location>
        <begin position="59"/>
        <end position="78"/>
    </location>
</feature>
<keyword evidence="3" id="KW-1185">Reference proteome</keyword>
<name>A0ABP1C4A8_9BRYO</name>
<organism evidence="2 3">
    <name type="scientific">Sphagnum jensenii</name>
    <dbReference type="NCBI Taxonomy" id="128206"/>
    <lineage>
        <taxon>Eukaryota</taxon>
        <taxon>Viridiplantae</taxon>
        <taxon>Streptophyta</taxon>
        <taxon>Embryophyta</taxon>
        <taxon>Bryophyta</taxon>
        <taxon>Sphagnophytina</taxon>
        <taxon>Sphagnopsida</taxon>
        <taxon>Sphagnales</taxon>
        <taxon>Sphagnaceae</taxon>
        <taxon>Sphagnum</taxon>
    </lineage>
</organism>
<evidence type="ECO:0000313" key="2">
    <source>
        <dbReference type="EMBL" id="CAK9883185.1"/>
    </source>
</evidence>
<accession>A0ABP1C4A8</accession>
<proteinExistence type="predicted"/>
<evidence type="ECO:0000256" key="1">
    <source>
        <dbReference type="SAM" id="MobiDB-lite"/>
    </source>
</evidence>
<reference evidence="2" key="1">
    <citation type="submission" date="2024-03" db="EMBL/GenBank/DDBJ databases">
        <authorList>
            <consortium name="ELIXIR-Norway"/>
            <consortium name="Elixir Norway"/>
        </authorList>
    </citation>
    <scope>NUCLEOTIDE SEQUENCE</scope>
</reference>
<evidence type="ECO:0000313" key="3">
    <source>
        <dbReference type="Proteomes" id="UP001497522"/>
    </source>
</evidence>
<dbReference type="Proteomes" id="UP001497522">
    <property type="component" value="Chromosome 9"/>
</dbReference>
<protein>
    <submittedName>
        <fullName evidence="2">Uncharacterized protein</fullName>
    </submittedName>
</protein>
<gene>
    <name evidence="2" type="ORF">CSSPJE1EN2_LOCUS24436</name>
</gene>
<sequence length="108" mass="12294">MPPFFSCREVQGNAKGEGHYEKERLHETLVGHWSNSSNASYRKLLLHIKKDGADLQKMEEPAQDIENPRHGMKKPTAASRMKSISPFFPLAMRNYTLCSVGSFFRPQA</sequence>